<gene>
    <name evidence="2" type="ORF">ACFFGH_08910</name>
</gene>
<dbReference type="InterPro" id="IPR019714">
    <property type="entry name" value="2-haloacid_dehalogenase_DehI"/>
</dbReference>
<dbReference type="EMBL" id="JBHLTG010000001">
    <property type="protein sequence ID" value="MFC0677959.1"/>
    <property type="molecule type" value="Genomic_DNA"/>
</dbReference>
<name>A0ABV6RLV5_9GAMM</name>
<evidence type="ECO:0000313" key="3">
    <source>
        <dbReference type="Proteomes" id="UP001589896"/>
    </source>
</evidence>
<dbReference type="RefSeq" id="WP_386667146.1">
    <property type="nucleotide sequence ID" value="NZ_JBHLTG010000001.1"/>
</dbReference>
<dbReference type="InterPro" id="IPR029032">
    <property type="entry name" value="AhpD-like"/>
</dbReference>
<organism evidence="2 3">
    <name type="scientific">Lysobacter korlensis</name>
    <dbReference type="NCBI Taxonomy" id="553636"/>
    <lineage>
        <taxon>Bacteria</taxon>
        <taxon>Pseudomonadati</taxon>
        <taxon>Pseudomonadota</taxon>
        <taxon>Gammaproteobacteria</taxon>
        <taxon>Lysobacterales</taxon>
        <taxon>Lysobacteraceae</taxon>
        <taxon>Lysobacter</taxon>
    </lineage>
</organism>
<sequence>MSDESITRGVRLAAERPEVMMDEASERIRSVYEDIQRTLRVPIINLIFRTLANDPEYFVPAWERTAPVARTRAFEAAADGLRAAAVLDAAPDHPELDRDDIGPLATIRAFNDTIHYVLPKLLLIVTAWDEGGWNGQSGDERPIPSGIADGTGKAPMVKMEDASDRVRQLFEREKRAHGHPLVSSYYRVLANWPDFLEPAWTRVEPLVGSEPYRERMGRLVTLATAAVAELPLPASIPDQARTEEISHLLAAFRREFIPSMMLDVGLIKAMLDGKDAARSSPFSPAL</sequence>
<dbReference type="Proteomes" id="UP001589896">
    <property type="component" value="Unassembled WGS sequence"/>
</dbReference>
<reference evidence="2 3" key="1">
    <citation type="submission" date="2024-09" db="EMBL/GenBank/DDBJ databases">
        <authorList>
            <person name="Sun Q."/>
            <person name="Mori K."/>
        </authorList>
    </citation>
    <scope>NUCLEOTIDE SEQUENCE [LARGE SCALE GENOMIC DNA]</scope>
    <source>
        <strain evidence="2 3">KCTC 23076</strain>
    </source>
</reference>
<accession>A0ABV6RLV5</accession>
<proteinExistence type="predicted"/>
<evidence type="ECO:0000256" key="1">
    <source>
        <dbReference type="SAM" id="MobiDB-lite"/>
    </source>
</evidence>
<evidence type="ECO:0000313" key="2">
    <source>
        <dbReference type="EMBL" id="MFC0677959.1"/>
    </source>
</evidence>
<feature type="region of interest" description="Disordered" evidence="1">
    <location>
        <begin position="135"/>
        <end position="154"/>
    </location>
</feature>
<dbReference type="Gene3D" id="1.20.1290.10">
    <property type="entry name" value="AhpD-like"/>
    <property type="match status" value="2"/>
</dbReference>
<dbReference type="Pfam" id="PF10778">
    <property type="entry name" value="DehI"/>
    <property type="match status" value="1"/>
</dbReference>
<protein>
    <submittedName>
        <fullName evidence="2">Halocarboxylic acid dehydrogenase DehI family protein</fullName>
    </submittedName>
</protein>
<comment type="caution">
    <text evidence="2">The sequence shown here is derived from an EMBL/GenBank/DDBJ whole genome shotgun (WGS) entry which is preliminary data.</text>
</comment>
<keyword evidence="3" id="KW-1185">Reference proteome</keyword>